<name>A0ACD3BHU9_9AGAR</name>
<sequence>MVLWNFTIDDASPSLNYVPFSDGNDLLDGWKTWYTRSGFGLTASDGDSFHVTSSPNSSVSLEFHGTGIELYGTSNAPFDVTIDNNIVPSLESSSSLLYSVSNLVEDVHYVTVSPKPSNSSQQFGLDYVTISTPLPEDENPLLPVIIDPNDGKLHHQGSWTPTNSSLQTTDQDASVSWNVTGARAVYFKGSMAPDSSLYSVALNGVTTKFNATSLRPIHDTVLFFQCGLNPAVNYTISITNLVGGKALELTSLAEFLQQPKNAANTPSDPGPATKTKLNPAVIYGPVLATIVASFVFAFLFNYFRQRLGKLRYIRNHMPEKLTLTFQPSAADTRGPPPPPRPSRPPFDILEVTAEEPASPTSPPISPASPISPARSPNRLPSYHTGDAPHNSSPKKFISKAPIVASPPRPVKPLLPPPPSPSPPSILSLLTSPPPTAAPSSIGTIRKLPIPPVYPNTISRLQGEHEPGQSSGNITPLPVYQKFPSSSQNL</sequence>
<dbReference type="EMBL" id="ML208259">
    <property type="protein sequence ID" value="TFK77501.1"/>
    <property type="molecule type" value="Genomic_DNA"/>
</dbReference>
<dbReference type="Proteomes" id="UP000308600">
    <property type="component" value="Unassembled WGS sequence"/>
</dbReference>
<evidence type="ECO:0000313" key="2">
    <source>
        <dbReference type="Proteomes" id="UP000308600"/>
    </source>
</evidence>
<keyword evidence="2" id="KW-1185">Reference proteome</keyword>
<reference evidence="1 2" key="1">
    <citation type="journal article" date="2019" name="Nat. Ecol. Evol.">
        <title>Megaphylogeny resolves global patterns of mushroom evolution.</title>
        <authorList>
            <person name="Varga T."/>
            <person name="Krizsan K."/>
            <person name="Foldi C."/>
            <person name="Dima B."/>
            <person name="Sanchez-Garcia M."/>
            <person name="Sanchez-Ramirez S."/>
            <person name="Szollosi G.J."/>
            <person name="Szarkandi J.G."/>
            <person name="Papp V."/>
            <person name="Albert L."/>
            <person name="Andreopoulos W."/>
            <person name="Angelini C."/>
            <person name="Antonin V."/>
            <person name="Barry K.W."/>
            <person name="Bougher N.L."/>
            <person name="Buchanan P."/>
            <person name="Buyck B."/>
            <person name="Bense V."/>
            <person name="Catcheside P."/>
            <person name="Chovatia M."/>
            <person name="Cooper J."/>
            <person name="Damon W."/>
            <person name="Desjardin D."/>
            <person name="Finy P."/>
            <person name="Geml J."/>
            <person name="Haridas S."/>
            <person name="Hughes K."/>
            <person name="Justo A."/>
            <person name="Karasinski D."/>
            <person name="Kautmanova I."/>
            <person name="Kiss B."/>
            <person name="Kocsube S."/>
            <person name="Kotiranta H."/>
            <person name="LaButti K.M."/>
            <person name="Lechner B.E."/>
            <person name="Liimatainen K."/>
            <person name="Lipzen A."/>
            <person name="Lukacs Z."/>
            <person name="Mihaltcheva S."/>
            <person name="Morgado L.N."/>
            <person name="Niskanen T."/>
            <person name="Noordeloos M.E."/>
            <person name="Ohm R.A."/>
            <person name="Ortiz-Santana B."/>
            <person name="Ovrebo C."/>
            <person name="Racz N."/>
            <person name="Riley R."/>
            <person name="Savchenko A."/>
            <person name="Shiryaev A."/>
            <person name="Soop K."/>
            <person name="Spirin V."/>
            <person name="Szebenyi C."/>
            <person name="Tomsovsky M."/>
            <person name="Tulloss R.E."/>
            <person name="Uehling J."/>
            <person name="Grigoriev I.V."/>
            <person name="Vagvolgyi C."/>
            <person name="Papp T."/>
            <person name="Martin F.M."/>
            <person name="Miettinen O."/>
            <person name="Hibbett D.S."/>
            <person name="Nagy L.G."/>
        </authorList>
    </citation>
    <scope>NUCLEOTIDE SEQUENCE [LARGE SCALE GENOMIC DNA]</scope>
    <source>
        <strain evidence="1 2">NL-1719</strain>
    </source>
</reference>
<proteinExistence type="predicted"/>
<accession>A0ACD3BHU9</accession>
<organism evidence="1 2">
    <name type="scientific">Pluteus cervinus</name>
    <dbReference type="NCBI Taxonomy" id="181527"/>
    <lineage>
        <taxon>Eukaryota</taxon>
        <taxon>Fungi</taxon>
        <taxon>Dikarya</taxon>
        <taxon>Basidiomycota</taxon>
        <taxon>Agaricomycotina</taxon>
        <taxon>Agaricomycetes</taxon>
        <taxon>Agaricomycetidae</taxon>
        <taxon>Agaricales</taxon>
        <taxon>Pluteineae</taxon>
        <taxon>Pluteaceae</taxon>
        <taxon>Pluteus</taxon>
    </lineage>
</organism>
<gene>
    <name evidence="1" type="ORF">BDN72DRAFT_891235</name>
</gene>
<protein>
    <submittedName>
        <fullName evidence="1">Uncharacterized protein</fullName>
    </submittedName>
</protein>
<evidence type="ECO:0000313" key="1">
    <source>
        <dbReference type="EMBL" id="TFK77501.1"/>
    </source>
</evidence>